<dbReference type="Pfam" id="PF00375">
    <property type="entry name" value="SDF"/>
    <property type="match status" value="1"/>
</dbReference>
<feature type="transmembrane region" description="Helical" evidence="7">
    <location>
        <begin position="475"/>
        <end position="494"/>
    </location>
</feature>
<feature type="transmembrane region" description="Helical" evidence="7">
    <location>
        <begin position="301"/>
        <end position="321"/>
    </location>
</feature>
<comment type="subcellular location">
    <subcellularLocation>
        <location evidence="1">Cell membrane</location>
        <topology evidence="1">Multi-pass membrane protein</topology>
    </subcellularLocation>
</comment>
<evidence type="ECO:0000256" key="5">
    <source>
        <dbReference type="ARBA" id="ARBA00022989"/>
    </source>
</evidence>
<dbReference type="InterPro" id="IPR001991">
    <property type="entry name" value="Na-dicarboxylate_symporter"/>
</dbReference>
<dbReference type="Proteomes" id="UP000460412">
    <property type="component" value="Unassembled WGS sequence"/>
</dbReference>
<organism evidence="8 9">
    <name type="scientific">Sporofaciens musculi</name>
    <dbReference type="NCBI Taxonomy" id="2681861"/>
    <lineage>
        <taxon>Bacteria</taxon>
        <taxon>Bacillati</taxon>
        <taxon>Bacillota</taxon>
        <taxon>Clostridia</taxon>
        <taxon>Lachnospirales</taxon>
        <taxon>Lachnospiraceae</taxon>
        <taxon>Sporofaciens</taxon>
    </lineage>
</organism>
<evidence type="ECO:0000256" key="4">
    <source>
        <dbReference type="ARBA" id="ARBA00022692"/>
    </source>
</evidence>
<dbReference type="InterPro" id="IPR036458">
    <property type="entry name" value="Na:dicarbo_symporter_sf"/>
</dbReference>
<feature type="transmembrane region" description="Helical" evidence="7">
    <location>
        <begin position="405"/>
        <end position="427"/>
    </location>
</feature>
<evidence type="ECO:0000256" key="6">
    <source>
        <dbReference type="ARBA" id="ARBA00023136"/>
    </source>
</evidence>
<sequence>MQDYNLTNHDIDVACHQVDTFCERANGEKRDILRTRLAVEEILLKYQEAFGTKGTFQFQCRKRINRLYASFSIPGERNDAIHMDSGEESAILKGILSGMGEIPTWQFKNGVNYLTFTLKKKKLSPAVSLLAAVALALFCGMVSTFLPEKTVNFLSEEMITPVFDTFMGLLSAVAGPLIFLSVAGGIYNIGDIATLGKVGKRMIYRFLWMTLIFTTVFGIAILPLFPLAGSGSSSFRFSELLEMVLGIVPDNFFTPFLEGNPLQIIFLAALVGMAMLILGNRALIVSLFLEQANDIVLLIKENISAFVPVFIFGSLFNMIIGKNFSVLLKAYKVLPVMLLGDVFLMVAYTGLVCIRKKVSMAVFLKKVFPVFLIGLTTASSAAAFLENRKVCAEKLGIDKKIVNIGVPLGQVVFMPGFSILYFVMGICMAEIYGVKISPVWLITALVIAVVLAVATPPIPGGALACYTILLLQLEIPAQAIVIAVAINVILDFFATAVDLFCLEAELTELAGDLGMLDVEKIRKTF</sequence>
<feature type="transmembrane region" description="Helical" evidence="7">
    <location>
        <begin position="126"/>
        <end position="146"/>
    </location>
</feature>
<feature type="transmembrane region" description="Helical" evidence="7">
    <location>
        <begin position="439"/>
        <end position="469"/>
    </location>
</feature>
<accession>A0A7X3MIF5</accession>
<protein>
    <submittedName>
        <fullName evidence="8">Cation:dicarboxylase symporter family transporter</fullName>
    </submittedName>
</protein>
<feature type="transmembrane region" description="Helical" evidence="7">
    <location>
        <begin position="333"/>
        <end position="354"/>
    </location>
</feature>
<evidence type="ECO:0000256" key="7">
    <source>
        <dbReference type="SAM" id="Phobius"/>
    </source>
</evidence>
<proteinExistence type="predicted"/>
<evidence type="ECO:0000256" key="1">
    <source>
        <dbReference type="ARBA" id="ARBA00004651"/>
    </source>
</evidence>
<dbReference type="SUPFAM" id="SSF118215">
    <property type="entry name" value="Proton glutamate symport protein"/>
    <property type="match status" value="1"/>
</dbReference>
<dbReference type="GO" id="GO:0015293">
    <property type="term" value="F:symporter activity"/>
    <property type="evidence" value="ECO:0007669"/>
    <property type="project" value="UniProtKB-KW"/>
</dbReference>
<dbReference type="EMBL" id="WUQX01000001">
    <property type="protein sequence ID" value="MXP76919.1"/>
    <property type="molecule type" value="Genomic_DNA"/>
</dbReference>
<name>A0A7X3MIF5_9FIRM</name>
<keyword evidence="6 7" id="KW-0472">Membrane</keyword>
<dbReference type="RefSeq" id="WP_159751963.1">
    <property type="nucleotide sequence ID" value="NZ_WUQX01000001.1"/>
</dbReference>
<feature type="transmembrane region" description="Helical" evidence="7">
    <location>
        <begin position="366"/>
        <end position="385"/>
    </location>
</feature>
<evidence type="ECO:0000256" key="3">
    <source>
        <dbReference type="ARBA" id="ARBA00022475"/>
    </source>
</evidence>
<evidence type="ECO:0000313" key="9">
    <source>
        <dbReference type="Proteomes" id="UP000460412"/>
    </source>
</evidence>
<dbReference type="PANTHER" id="PTHR42865">
    <property type="entry name" value="PROTON/GLUTAMATE-ASPARTATE SYMPORTER"/>
    <property type="match status" value="1"/>
</dbReference>
<feature type="transmembrane region" description="Helical" evidence="7">
    <location>
        <begin position="166"/>
        <end position="190"/>
    </location>
</feature>
<feature type="transmembrane region" description="Helical" evidence="7">
    <location>
        <begin position="264"/>
        <end position="289"/>
    </location>
</feature>
<dbReference type="GO" id="GO:0005886">
    <property type="term" value="C:plasma membrane"/>
    <property type="evidence" value="ECO:0007669"/>
    <property type="project" value="UniProtKB-SubCell"/>
</dbReference>
<dbReference type="GO" id="GO:0006835">
    <property type="term" value="P:dicarboxylic acid transport"/>
    <property type="evidence" value="ECO:0007669"/>
    <property type="project" value="TreeGrafter"/>
</dbReference>
<evidence type="ECO:0000256" key="2">
    <source>
        <dbReference type="ARBA" id="ARBA00022448"/>
    </source>
</evidence>
<keyword evidence="5 7" id="KW-1133">Transmembrane helix</keyword>
<keyword evidence="3" id="KW-1003">Cell membrane</keyword>
<keyword evidence="9" id="KW-1185">Reference proteome</keyword>
<gene>
    <name evidence="8" type="ORF">GN277_16475</name>
</gene>
<dbReference type="PANTHER" id="PTHR42865:SF7">
    <property type="entry name" value="PROTON_GLUTAMATE-ASPARTATE SYMPORTER"/>
    <property type="match status" value="1"/>
</dbReference>
<evidence type="ECO:0000313" key="8">
    <source>
        <dbReference type="EMBL" id="MXP76919.1"/>
    </source>
</evidence>
<feature type="transmembrane region" description="Helical" evidence="7">
    <location>
        <begin position="202"/>
        <end position="225"/>
    </location>
</feature>
<dbReference type="Gene3D" id="1.10.3860.10">
    <property type="entry name" value="Sodium:dicarboxylate symporter"/>
    <property type="match status" value="1"/>
</dbReference>
<comment type="caution">
    <text evidence="8">The sequence shown here is derived from an EMBL/GenBank/DDBJ whole genome shotgun (WGS) entry which is preliminary data.</text>
</comment>
<dbReference type="AlphaFoldDB" id="A0A7X3MIF5"/>
<keyword evidence="2" id="KW-0813">Transport</keyword>
<keyword evidence="4 7" id="KW-0812">Transmembrane</keyword>
<dbReference type="PRINTS" id="PR00173">
    <property type="entry name" value="EDTRNSPORT"/>
</dbReference>
<reference evidence="8 9" key="1">
    <citation type="submission" date="2019-12" db="EMBL/GenBank/DDBJ databases">
        <title>Sporaefaciens musculi gen. nov., sp. nov., a novel bacterium isolated from the caecum of an obese mouse.</title>
        <authorList>
            <person name="Rasmussen T.S."/>
            <person name="Streidl T."/>
            <person name="Hitch T.C.A."/>
            <person name="Wortmann E."/>
            <person name="Deptula P."/>
            <person name="Hansen M."/>
            <person name="Nielsen D.S."/>
            <person name="Clavel T."/>
            <person name="Vogensen F.K."/>
        </authorList>
    </citation>
    <scope>NUCLEOTIDE SEQUENCE [LARGE SCALE GENOMIC DNA]</scope>
    <source>
        <strain evidence="8 9">WCA-9-b2</strain>
    </source>
</reference>